<dbReference type="InterPro" id="IPR006059">
    <property type="entry name" value="SBP"/>
</dbReference>
<evidence type="ECO:0000256" key="4">
    <source>
        <dbReference type="SAM" id="SignalP"/>
    </source>
</evidence>
<keyword evidence="6" id="KW-1185">Reference proteome</keyword>
<dbReference type="KEGG" id="cfer:D4Z93_00725"/>
<dbReference type="PROSITE" id="PS51257">
    <property type="entry name" value="PROKAR_LIPOPROTEIN"/>
    <property type="match status" value="1"/>
</dbReference>
<dbReference type="GO" id="GO:0055052">
    <property type="term" value="C:ATP-binding cassette (ABC) transporter complex, substrate-binding subunit-containing"/>
    <property type="evidence" value="ECO:0007669"/>
    <property type="project" value="TreeGrafter"/>
</dbReference>
<dbReference type="SUPFAM" id="SSF53850">
    <property type="entry name" value="Periplasmic binding protein-like II"/>
    <property type="match status" value="1"/>
</dbReference>
<keyword evidence="3 4" id="KW-0732">Signal</keyword>
<organism evidence="5 6">
    <name type="scientific">Clostridium fermenticellae</name>
    <dbReference type="NCBI Taxonomy" id="2068654"/>
    <lineage>
        <taxon>Bacteria</taxon>
        <taxon>Bacillati</taxon>
        <taxon>Bacillota</taxon>
        <taxon>Clostridia</taxon>
        <taxon>Eubacteriales</taxon>
        <taxon>Clostridiaceae</taxon>
        <taxon>Clostridium</taxon>
    </lineage>
</organism>
<dbReference type="GO" id="GO:1901982">
    <property type="term" value="F:maltose binding"/>
    <property type="evidence" value="ECO:0007669"/>
    <property type="project" value="TreeGrafter"/>
</dbReference>
<dbReference type="GO" id="GO:0015768">
    <property type="term" value="P:maltose transport"/>
    <property type="evidence" value="ECO:0007669"/>
    <property type="project" value="TreeGrafter"/>
</dbReference>
<gene>
    <name evidence="5" type="ORF">D4Z93_00725</name>
</gene>
<keyword evidence="2" id="KW-0813">Transport</keyword>
<accession>A0A386H0G1</accession>
<dbReference type="GO" id="GO:0042956">
    <property type="term" value="P:maltodextrin transmembrane transport"/>
    <property type="evidence" value="ECO:0007669"/>
    <property type="project" value="TreeGrafter"/>
</dbReference>
<reference evidence="5 6" key="1">
    <citation type="journal article" date="2019" name="Int. J. Syst. Evol. Microbiol.">
        <title>Clostridium fermenticellae sp. nov., isolated from the mud in a fermentation cellar for the production of the Chinese liquor, baijiu.</title>
        <authorList>
            <person name="Xu P.X."/>
            <person name="Chai L.J."/>
            <person name="Qiu T."/>
            <person name="Zhang X.J."/>
            <person name="Lu Z.M."/>
            <person name="Xiao C."/>
            <person name="Wang S.T."/>
            <person name="Shen C.H."/>
            <person name="Shi J.S."/>
            <person name="Xu Z.H."/>
        </authorList>
    </citation>
    <scope>NUCLEOTIDE SEQUENCE [LARGE SCALE GENOMIC DNA]</scope>
    <source>
        <strain evidence="5 6">JN500901</strain>
    </source>
</reference>
<dbReference type="RefSeq" id="WP_119969872.1">
    <property type="nucleotide sequence ID" value="NZ_CP032416.1"/>
</dbReference>
<dbReference type="Proteomes" id="UP000266301">
    <property type="component" value="Chromosome"/>
</dbReference>
<feature type="signal peptide" evidence="4">
    <location>
        <begin position="1"/>
        <end position="24"/>
    </location>
</feature>
<evidence type="ECO:0000313" key="5">
    <source>
        <dbReference type="EMBL" id="AYD39161.1"/>
    </source>
</evidence>
<comment type="similarity">
    <text evidence="1">Belongs to the bacterial solute-binding protein 1 family.</text>
</comment>
<dbReference type="Pfam" id="PF01547">
    <property type="entry name" value="SBP_bac_1"/>
    <property type="match status" value="1"/>
</dbReference>
<evidence type="ECO:0000256" key="2">
    <source>
        <dbReference type="ARBA" id="ARBA00022448"/>
    </source>
</evidence>
<dbReference type="Gene3D" id="3.40.190.10">
    <property type="entry name" value="Periplasmic binding protein-like II"/>
    <property type="match status" value="1"/>
</dbReference>
<evidence type="ECO:0000256" key="3">
    <source>
        <dbReference type="ARBA" id="ARBA00022729"/>
    </source>
</evidence>
<protein>
    <submittedName>
        <fullName evidence="5">Extracellular solute-binding protein</fullName>
    </submittedName>
</protein>
<name>A0A386H0G1_9CLOT</name>
<dbReference type="AlphaFoldDB" id="A0A386H0G1"/>
<evidence type="ECO:0000313" key="6">
    <source>
        <dbReference type="Proteomes" id="UP000266301"/>
    </source>
</evidence>
<dbReference type="PANTHER" id="PTHR30061">
    <property type="entry name" value="MALTOSE-BINDING PERIPLASMIC PROTEIN"/>
    <property type="match status" value="1"/>
</dbReference>
<dbReference type="OrthoDB" id="9768630at2"/>
<dbReference type="PANTHER" id="PTHR30061:SF50">
    <property type="entry name" value="MALTOSE_MALTODEXTRIN-BINDING PERIPLASMIC PROTEIN"/>
    <property type="match status" value="1"/>
</dbReference>
<sequence length="428" mass="49257">MIKSRRILKLINCFILIVILTSCSNMNTSSSKSKKLTGKLTILTDKRYEPILKLAANNFEKENKKVNIEIKTDDNLYNDLESNIKAKDKSIDIVSVEDPYIKYYISKYMNSFLNVSSDISYYSSNIIKHQLNNVTIKNKVYGFPWSTSPRVIIYRKDIFKRENINVDDIKTWDDYIVLGQKVTYDTGKQFLTNVKDIDNNMYLVFANQLGTSYFNSDDKLDLDSSISIKAADMLKKLYSENILFDLKSRKESVQSILNGNSVSMIADSQYISYIERNFPGYKGKLGIMKLPAFEPGGNRDVSVGGSNLLINNLGKNVDLAKEFCKFCISDDHTIIDSMKNYGYFPVFFRDYNLVEFNKNDSYFNQNIWQILGRTEKGSFPINYTQNFINIRQECSEALSSDNLKDKQAKDILDSLKKSLEEGKTIENR</sequence>
<dbReference type="EMBL" id="CP032416">
    <property type="protein sequence ID" value="AYD39161.1"/>
    <property type="molecule type" value="Genomic_DNA"/>
</dbReference>
<evidence type="ECO:0000256" key="1">
    <source>
        <dbReference type="ARBA" id="ARBA00008520"/>
    </source>
</evidence>
<feature type="chain" id="PRO_5038428389" evidence="4">
    <location>
        <begin position="25"/>
        <end position="428"/>
    </location>
</feature>
<proteinExistence type="inferred from homology"/>